<gene>
    <name evidence="1" type="ORF">EXIGLDRAFT_782342</name>
</gene>
<reference evidence="1 2" key="1">
    <citation type="journal article" date="2016" name="Mol. Biol. Evol.">
        <title>Comparative Genomics of Early-Diverging Mushroom-Forming Fungi Provides Insights into the Origins of Lignocellulose Decay Capabilities.</title>
        <authorList>
            <person name="Nagy L.G."/>
            <person name="Riley R."/>
            <person name="Tritt A."/>
            <person name="Adam C."/>
            <person name="Daum C."/>
            <person name="Floudas D."/>
            <person name="Sun H."/>
            <person name="Yadav J.S."/>
            <person name="Pangilinan J."/>
            <person name="Larsson K.H."/>
            <person name="Matsuura K."/>
            <person name="Barry K."/>
            <person name="Labutti K."/>
            <person name="Kuo R."/>
            <person name="Ohm R.A."/>
            <person name="Bhattacharya S.S."/>
            <person name="Shirouzu T."/>
            <person name="Yoshinaga Y."/>
            <person name="Martin F.M."/>
            <person name="Grigoriev I.V."/>
            <person name="Hibbett D.S."/>
        </authorList>
    </citation>
    <scope>NUCLEOTIDE SEQUENCE [LARGE SCALE GENOMIC DNA]</scope>
    <source>
        <strain evidence="1 2">HHB12029</strain>
    </source>
</reference>
<protein>
    <recommendedName>
        <fullName evidence="3">DNA helicase</fullName>
    </recommendedName>
</protein>
<dbReference type="OrthoDB" id="2613383at2759"/>
<dbReference type="EMBL" id="KV426618">
    <property type="protein sequence ID" value="KZV79437.1"/>
    <property type="molecule type" value="Genomic_DNA"/>
</dbReference>
<sequence>MKTNAMYHMMRNFSPQLGLVKNARVMVKDVGRRIVTIWLLRSVDGRCEEGDEDILIPRITFEQVLPVSRHTLQRHQFPLARVYATTFNSCQGLTIDRAGVDSTWDVFSHGQLYTAVSLPSQGAAIWEVVLDGVQHALRLILYKIFVFGLEFY</sequence>
<proteinExistence type="predicted"/>
<evidence type="ECO:0000313" key="2">
    <source>
        <dbReference type="Proteomes" id="UP000077266"/>
    </source>
</evidence>
<dbReference type="Proteomes" id="UP000077266">
    <property type="component" value="Unassembled WGS sequence"/>
</dbReference>
<dbReference type="STRING" id="1314781.A0A165AVA2"/>
<evidence type="ECO:0000313" key="1">
    <source>
        <dbReference type="EMBL" id="KZV79437.1"/>
    </source>
</evidence>
<keyword evidence="2" id="KW-1185">Reference proteome</keyword>
<name>A0A165AVA2_EXIGL</name>
<organism evidence="1 2">
    <name type="scientific">Exidia glandulosa HHB12029</name>
    <dbReference type="NCBI Taxonomy" id="1314781"/>
    <lineage>
        <taxon>Eukaryota</taxon>
        <taxon>Fungi</taxon>
        <taxon>Dikarya</taxon>
        <taxon>Basidiomycota</taxon>
        <taxon>Agaricomycotina</taxon>
        <taxon>Agaricomycetes</taxon>
        <taxon>Auriculariales</taxon>
        <taxon>Exidiaceae</taxon>
        <taxon>Exidia</taxon>
    </lineage>
</organism>
<evidence type="ECO:0008006" key="3">
    <source>
        <dbReference type="Google" id="ProtNLM"/>
    </source>
</evidence>
<dbReference type="GO" id="GO:0005657">
    <property type="term" value="C:replication fork"/>
    <property type="evidence" value="ECO:0007669"/>
    <property type="project" value="TreeGrafter"/>
</dbReference>
<dbReference type="InterPro" id="IPR027417">
    <property type="entry name" value="P-loop_NTPase"/>
</dbReference>
<dbReference type="PANTHER" id="PTHR23274:SF33">
    <property type="entry name" value="ANIMAL RPA1 DOMAIN PROTEIN"/>
    <property type="match status" value="1"/>
</dbReference>
<accession>A0A165AVA2</accession>
<dbReference type="AlphaFoldDB" id="A0A165AVA2"/>
<dbReference type="GO" id="GO:0006260">
    <property type="term" value="P:DNA replication"/>
    <property type="evidence" value="ECO:0007669"/>
    <property type="project" value="TreeGrafter"/>
</dbReference>
<dbReference type="SUPFAM" id="SSF52540">
    <property type="entry name" value="P-loop containing nucleoside triphosphate hydrolases"/>
    <property type="match status" value="1"/>
</dbReference>
<dbReference type="PANTHER" id="PTHR23274">
    <property type="entry name" value="DNA HELICASE-RELATED"/>
    <property type="match status" value="1"/>
</dbReference>
<dbReference type="InParanoid" id="A0A165AVA2"/>